<feature type="domain" description="VOC" evidence="1">
    <location>
        <begin position="4"/>
        <end position="118"/>
    </location>
</feature>
<proteinExistence type="predicted"/>
<evidence type="ECO:0000313" key="2">
    <source>
        <dbReference type="EMBL" id="QDY68305.1"/>
    </source>
</evidence>
<dbReference type="OrthoDB" id="9813630at2"/>
<dbReference type="PANTHER" id="PTHR39175">
    <property type="entry name" value="FAMILY PROTEIN, PUTATIVE (AFU_ORTHOLOGUE AFUA_3G15060)-RELATED"/>
    <property type="match status" value="1"/>
</dbReference>
<dbReference type="KEGG" id="lit:FPZ52_00835"/>
<gene>
    <name evidence="2" type="ORF">FPZ52_00835</name>
</gene>
<name>A0A5B8I516_9RHOB</name>
<dbReference type="PANTHER" id="PTHR39175:SF1">
    <property type="entry name" value="FAMILY PROTEIN, PUTATIVE (AFU_ORTHOLOGUE AFUA_3G15060)-RELATED"/>
    <property type="match status" value="1"/>
</dbReference>
<dbReference type="EMBL" id="CP042261">
    <property type="protein sequence ID" value="QDY68305.1"/>
    <property type="molecule type" value="Genomic_DNA"/>
</dbReference>
<dbReference type="InterPro" id="IPR037523">
    <property type="entry name" value="VOC_core"/>
</dbReference>
<dbReference type="InterPro" id="IPR029068">
    <property type="entry name" value="Glyas_Bleomycin-R_OHBP_Dase"/>
</dbReference>
<accession>A0A5B8I516</accession>
<evidence type="ECO:0000313" key="3">
    <source>
        <dbReference type="Proteomes" id="UP000318483"/>
    </source>
</evidence>
<dbReference type="Gene3D" id="3.10.180.10">
    <property type="entry name" value="2,3-Dihydroxybiphenyl 1,2-Dioxygenase, domain 1"/>
    <property type="match status" value="1"/>
</dbReference>
<dbReference type="Proteomes" id="UP000318483">
    <property type="component" value="Chromosome"/>
</dbReference>
<evidence type="ECO:0000259" key="1">
    <source>
        <dbReference type="PROSITE" id="PS51819"/>
    </source>
</evidence>
<dbReference type="InterPro" id="IPR004360">
    <property type="entry name" value="Glyas_Fos-R_dOase_dom"/>
</dbReference>
<sequence>MIKAMHHVQLAMPKGGEDQARAFYIGVLGFDEVKKPACLRARGGVWLSQSGVEVHLGVEEPFAPAKKAHPAFEVAELERAVKHLTDMGLGYHRDVDLPKIRRIYVDDPFGNRIELLETV</sequence>
<keyword evidence="3" id="KW-1185">Reference proteome</keyword>
<reference evidence="2 3" key="1">
    <citation type="submission" date="2019-07" db="EMBL/GenBank/DDBJ databases">
        <title>Litoreibacter alkalisoli sp. nov., isolated from saline-alkaline soil.</title>
        <authorList>
            <person name="Wang S."/>
            <person name="Xu L."/>
            <person name="Xing Y.-T."/>
            <person name="Sun J.-Q."/>
        </authorList>
    </citation>
    <scope>NUCLEOTIDE SEQUENCE [LARGE SCALE GENOMIC DNA]</scope>
    <source>
        <strain evidence="2 3">LN3S51</strain>
    </source>
</reference>
<dbReference type="AlphaFoldDB" id="A0A5B8I516"/>
<protein>
    <submittedName>
        <fullName evidence="2">Glyoxalase</fullName>
    </submittedName>
</protein>
<dbReference type="Pfam" id="PF00903">
    <property type="entry name" value="Glyoxalase"/>
    <property type="match status" value="1"/>
</dbReference>
<dbReference type="SUPFAM" id="SSF54593">
    <property type="entry name" value="Glyoxalase/Bleomycin resistance protein/Dihydroxybiphenyl dioxygenase"/>
    <property type="match status" value="1"/>
</dbReference>
<dbReference type="RefSeq" id="WP_146362801.1">
    <property type="nucleotide sequence ID" value="NZ_CP042261.1"/>
</dbReference>
<organism evidence="2 3">
    <name type="scientific">Qingshengfaniella alkalisoli</name>
    <dbReference type="NCBI Taxonomy" id="2599296"/>
    <lineage>
        <taxon>Bacteria</taxon>
        <taxon>Pseudomonadati</taxon>
        <taxon>Pseudomonadota</taxon>
        <taxon>Alphaproteobacteria</taxon>
        <taxon>Rhodobacterales</taxon>
        <taxon>Paracoccaceae</taxon>
        <taxon>Qingshengfaniella</taxon>
    </lineage>
</organism>
<dbReference type="PROSITE" id="PS51819">
    <property type="entry name" value="VOC"/>
    <property type="match status" value="1"/>
</dbReference>